<proteinExistence type="predicted"/>
<dbReference type="EMBL" id="BSXS01011759">
    <property type="protein sequence ID" value="GMF01217.1"/>
    <property type="molecule type" value="Genomic_DNA"/>
</dbReference>
<dbReference type="Proteomes" id="UP001165064">
    <property type="component" value="Unassembled WGS sequence"/>
</dbReference>
<organism evidence="1 2">
    <name type="scientific">Ambrosiozyma monospora</name>
    <name type="common">Yeast</name>
    <name type="synonym">Endomycopsis monosporus</name>
    <dbReference type="NCBI Taxonomy" id="43982"/>
    <lineage>
        <taxon>Eukaryota</taxon>
        <taxon>Fungi</taxon>
        <taxon>Dikarya</taxon>
        <taxon>Ascomycota</taxon>
        <taxon>Saccharomycotina</taxon>
        <taxon>Pichiomycetes</taxon>
        <taxon>Pichiales</taxon>
        <taxon>Pichiaceae</taxon>
        <taxon>Ambrosiozyma</taxon>
    </lineage>
</organism>
<sequence length="226" mass="24662">MISGSTSTGPTQTQTQQQQQQQGSGNTNANGDFFGDDILDEFLDTRIYDQQQTQPHQNPQTHSSQSQSSQQQAQGQQTHSPLSETGNDGLMDLDLEMDMDTSASDPTNGNNHANSNNANLLNGTGDYDLFSPSNIQFNGIDTSNSSNSNDDSLIKDSQQFLDMNNNGVFEQITQSQQQQQGNQQQFNNINFNNNAQGQGSRNGTVSLSPQVQQQFNLGSFGAIQKN</sequence>
<protein>
    <submittedName>
        <fullName evidence="1">Unnamed protein product</fullName>
    </submittedName>
</protein>
<comment type="caution">
    <text evidence="1">The sequence shown here is derived from an EMBL/GenBank/DDBJ whole genome shotgun (WGS) entry which is preliminary data.</text>
</comment>
<keyword evidence="2" id="KW-1185">Reference proteome</keyword>
<gene>
    <name evidence="1" type="ORF">Amon02_001119500</name>
</gene>
<evidence type="ECO:0000313" key="2">
    <source>
        <dbReference type="Proteomes" id="UP001165064"/>
    </source>
</evidence>
<reference evidence="1" key="1">
    <citation type="submission" date="2023-04" db="EMBL/GenBank/DDBJ databases">
        <title>Ambrosiozyma monospora NBRC 10751.</title>
        <authorList>
            <person name="Ichikawa N."/>
            <person name="Sato H."/>
            <person name="Tonouchi N."/>
        </authorList>
    </citation>
    <scope>NUCLEOTIDE SEQUENCE</scope>
    <source>
        <strain evidence="1">NBRC 10751</strain>
    </source>
</reference>
<accession>A0ACB5U3S0</accession>
<name>A0ACB5U3S0_AMBMO</name>
<evidence type="ECO:0000313" key="1">
    <source>
        <dbReference type="EMBL" id="GMF01217.1"/>
    </source>
</evidence>